<dbReference type="EMBL" id="RQZA01000001">
    <property type="protein sequence ID" value="RRD32366.1"/>
    <property type="molecule type" value="Genomic_DNA"/>
</dbReference>
<dbReference type="Gene3D" id="3.30.460.10">
    <property type="entry name" value="Beta Polymerase, domain 2"/>
    <property type="match status" value="1"/>
</dbReference>
<evidence type="ECO:0000313" key="2">
    <source>
        <dbReference type="Proteomes" id="UP000281771"/>
    </source>
</evidence>
<dbReference type="PROSITE" id="PS51257">
    <property type="entry name" value="PROKAR_LIPOPROTEIN"/>
    <property type="match status" value="1"/>
</dbReference>
<comment type="caution">
    <text evidence="1">The sequence shown here is derived from an EMBL/GenBank/DDBJ whole genome shotgun (WGS) entry which is preliminary data.</text>
</comment>
<protein>
    <recommendedName>
        <fullName evidence="3">Nucleotidyltransferase domain-containing protein</fullName>
    </recommendedName>
</protein>
<sequence>MEKKECLIKRLETIAQSIQKTNVGLALLALGSCGLERDRLDNFSDLDFFVIVEDGYKQHFIRNLDWLARIHKISFSYQNTVDGHKVLFEDGIFCEFAIFEKDELKHIPFSEGRIIWKKDGFDETICLPLNMKKNKQDKDWYIGEILTMLYIGLGRYHRGEKLSAFFLIQHRCIEKLIMLFHQTHPISNKLAVDPFNISRRFEKNHPDIGNISKLMLGYDKTIQSAHNIIEYLNKNYPINSFMYKNILELIHFNQEDKEEEYGVNGN</sequence>
<evidence type="ECO:0008006" key="3">
    <source>
        <dbReference type="Google" id="ProtNLM"/>
    </source>
</evidence>
<name>A0A3P1VFD8_9STRE</name>
<dbReference type="InterPro" id="IPR043519">
    <property type="entry name" value="NT_sf"/>
</dbReference>
<dbReference type="SUPFAM" id="SSF81301">
    <property type="entry name" value="Nucleotidyltransferase"/>
    <property type="match status" value="1"/>
</dbReference>
<dbReference type="RefSeq" id="WP_124775349.1">
    <property type="nucleotide sequence ID" value="NZ_RQZA01000001.1"/>
</dbReference>
<dbReference type="AlphaFoldDB" id="A0A3P1VFD8"/>
<keyword evidence="2" id="KW-1185">Reference proteome</keyword>
<reference evidence="1 2" key="1">
    <citation type="submission" date="2018-11" db="EMBL/GenBank/DDBJ databases">
        <title>Genomes From Bacteria Associated with the Canine Oral Cavity: a Test Case for Automated Genome-Based Taxonomic Assignment.</title>
        <authorList>
            <person name="Coil D.A."/>
            <person name="Jospin G."/>
            <person name="Darling A.E."/>
            <person name="Wallis C."/>
            <person name="Davis I.J."/>
            <person name="Harris S."/>
            <person name="Eisen J.A."/>
            <person name="Holcombe L.J."/>
            <person name="O'Flynn C."/>
        </authorList>
    </citation>
    <scope>NUCLEOTIDE SEQUENCE [LARGE SCALE GENOMIC DNA]</scope>
    <source>
        <strain evidence="1 2">OH4621_COT-116</strain>
    </source>
</reference>
<proteinExistence type="predicted"/>
<accession>A0A3P1VFD8</accession>
<gene>
    <name evidence="1" type="ORF">EII38_01125</name>
</gene>
<dbReference type="Proteomes" id="UP000281771">
    <property type="component" value="Unassembled WGS sequence"/>
</dbReference>
<evidence type="ECO:0000313" key="1">
    <source>
        <dbReference type="EMBL" id="RRD32366.1"/>
    </source>
</evidence>
<organism evidence="1 2">
    <name type="scientific">Streptococcus minor</name>
    <dbReference type="NCBI Taxonomy" id="229549"/>
    <lineage>
        <taxon>Bacteria</taxon>
        <taxon>Bacillati</taxon>
        <taxon>Bacillota</taxon>
        <taxon>Bacilli</taxon>
        <taxon>Lactobacillales</taxon>
        <taxon>Streptococcaceae</taxon>
        <taxon>Streptococcus</taxon>
    </lineage>
</organism>